<dbReference type="Proteomes" id="UP000216605">
    <property type="component" value="Unassembled WGS sequence"/>
</dbReference>
<evidence type="ECO:0000313" key="3">
    <source>
        <dbReference type="Proteomes" id="UP000216605"/>
    </source>
</evidence>
<feature type="domain" description="Cyclic nucleotide-binding" evidence="1">
    <location>
        <begin position="10"/>
        <end position="129"/>
    </location>
</feature>
<keyword evidence="3" id="KW-1185">Reference proteome</keyword>
<name>A0A256A090_9FLAO</name>
<organism evidence="2 3">
    <name type="scientific">Flavobacterium cyanobacteriorum</name>
    <dbReference type="NCBI Taxonomy" id="2022802"/>
    <lineage>
        <taxon>Bacteria</taxon>
        <taxon>Pseudomonadati</taxon>
        <taxon>Bacteroidota</taxon>
        <taxon>Flavobacteriia</taxon>
        <taxon>Flavobacteriales</taxon>
        <taxon>Flavobacteriaceae</taxon>
        <taxon>Flavobacterium</taxon>
    </lineage>
</organism>
<dbReference type="Pfam" id="PF00027">
    <property type="entry name" value="cNMP_binding"/>
    <property type="match status" value="1"/>
</dbReference>
<dbReference type="SUPFAM" id="SSF51206">
    <property type="entry name" value="cAMP-binding domain-like"/>
    <property type="match status" value="1"/>
</dbReference>
<dbReference type="InterPro" id="IPR014710">
    <property type="entry name" value="RmlC-like_jellyroll"/>
</dbReference>
<reference evidence="2 3" key="1">
    <citation type="submission" date="2017-07" db="EMBL/GenBank/DDBJ databases">
        <title>Flavobacterium cyanobacteriorum sp. nov., isolated from cyanobacterial aggregates in a eutrophic lake.</title>
        <authorList>
            <person name="Cai H."/>
        </authorList>
    </citation>
    <scope>NUCLEOTIDE SEQUENCE [LARGE SCALE GENOMIC DNA]</scope>
    <source>
        <strain evidence="2 3">TH021</strain>
    </source>
</reference>
<gene>
    <name evidence="2" type="ORF">CHU92_01435</name>
</gene>
<dbReference type="EMBL" id="NOXV01000115">
    <property type="protein sequence ID" value="OYQ46480.1"/>
    <property type="molecule type" value="Genomic_DNA"/>
</dbReference>
<dbReference type="AlphaFoldDB" id="A0A256A090"/>
<dbReference type="InterPro" id="IPR000595">
    <property type="entry name" value="cNMP-bd_dom"/>
</dbReference>
<dbReference type="CDD" id="cd00038">
    <property type="entry name" value="CAP_ED"/>
    <property type="match status" value="1"/>
</dbReference>
<dbReference type="InterPro" id="IPR018490">
    <property type="entry name" value="cNMP-bd_dom_sf"/>
</dbReference>
<evidence type="ECO:0000313" key="2">
    <source>
        <dbReference type="EMBL" id="OYQ46480.1"/>
    </source>
</evidence>
<sequence>METLKQEIKDLSQGNKDQVAEIIHSLKSVRLAKGDFLLKAGQICRQYFFIDSGSIRLYYLKGSNDYTVWIGTAGQIFTDLESYLGQTESRLNFEAIENATVYTISKTNSDKLALKNNAYNTLLRRTVEIAFVNLSRNVISFQSEEASERYKRIEKEKNWIAQYPLKYISSFIGVTQSSLSRLRAKKD</sequence>
<evidence type="ECO:0000259" key="1">
    <source>
        <dbReference type="PROSITE" id="PS50042"/>
    </source>
</evidence>
<comment type="caution">
    <text evidence="2">The sequence shown here is derived from an EMBL/GenBank/DDBJ whole genome shotgun (WGS) entry which is preliminary data.</text>
</comment>
<proteinExistence type="predicted"/>
<dbReference type="OrthoDB" id="758145at2"/>
<dbReference type="RefSeq" id="WP_094411870.1">
    <property type="nucleotide sequence ID" value="NZ_NOXV01000115.1"/>
</dbReference>
<accession>A0A256A090</accession>
<dbReference type="Gene3D" id="2.60.120.10">
    <property type="entry name" value="Jelly Rolls"/>
    <property type="match status" value="1"/>
</dbReference>
<protein>
    <recommendedName>
        <fullName evidence="1">Cyclic nucleotide-binding domain-containing protein</fullName>
    </recommendedName>
</protein>
<dbReference type="PROSITE" id="PS50042">
    <property type="entry name" value="CNMP_BINDING_3"/>
    <property type="match status" value="1"/>
</dbReference>